<dbReference type="EC" id="3.6.5.3" evidence="4"/>
<dbReference type="GO" id="GO:0003743">
    <property type="term" value="F:translation initiation factor activity"/>
    <property type="evidence" value="ECO:0007669"/>
    <property type="project" value="UniProtKB-KW"/>
</dbReference>
<dbReference type="GO" id="GO:0003924">
    <property type="term" value="F:GTPase activity"/>
    <property type="evidence" value="ECO:0007669"/>
    <property type="project" value="InterPro"/>
</dbReference>
<dbReference type="GO" id="GO:0005739">
    <property type="term" value="C:mitochondrion"/>
    <property type="evidence" value="ECO:0007669"/>
    <property type="project" value="TreeGrafter"/>
</dbReference>
<evidence type="ECO:0000256" key="2">
    <source>
        <dbReference type="ARBA" id="ARBA00004496"/>
    </source>
</evidence>
<feature type="compositionally biased region" description="Basic and acidic residues" evidence="17">
    <location>
        <begin position="504"/>
        <end position="517"/>
    </location>
</feature>
<dbReference type="InterPro" id="IPR036925">
    <property type="entry name" value="TIF_IF2_dom3_sf"/>
</dbReference>
<dbReference type="SUPFAM" id="SSF50447">
    <property type="entry name" value="Translation proteins"/>
    <property type="match status" value="1"/>
</dbReference>
<dbReference type="InterPro" id="IPR029459">
    <property type="entry name" value="EFTU-type"/>
</dbReference>
<protein>
    <recommendedName>
        <fullName evidence="5">Eukaryotic translation initiation factor 5B</fullName>
        <ecNumber evidence="4">3.6.5.3</ecNumber>
    </recommendedName>
    <alternativeName>
        <fullName evidence="13">Translation initiation factor IF-2</fullName>
    </alternativeName>
</protein>
<dbReference type="CDD" id="cd01887">
    <property type="entry name" value="IF2_eIF5B"/>
    <property type="match status" value="1"/>
</dbReference>
<dbReference type="CDD" id="cd16266">
    <property type="entry name" value="IF2_aeIF5B_IV"/>
    <property type="match status" value="1"/>
</dbReference>
<evidence type="ECO:0000256" key="12">
    <source>
        <dbReference type="ARBA" id="ARBA00023134"/>
    </source>
</evidence>
<gene>
    <name evidence="19" type="primary">Eif5b</name>
    <name evidence="19" type="ORF">GALDEA_R01280</name>
</gene>
<dbReference type="PRINTS" id="PR00315">
    <property type="entry name" value="ELONGATNFCT"/>
</dbReference>
<feature type="non-terminal residue" evidence="19">
    <location>
        <position position="1"/>
    </location>
</feature>
<evidence type="ECO:0000256" key="15">
    <source>
        <dbReference type="ARBA" id="ARBA00053410"/>
    </source>
</evidence>
<evidence type="ECO:0000256" key="1">
    <source>
        <dbReference type="ARBA" id="ARBA00001944"/>
    </source>
</evidence>
<evidence type="ECO:0000256" key="3">
    <source>
        <dbReference type="ARBA" id="ARBA00007733"/>
    </source>
</evidence>
<evidence type="ECO:0000313" key="19">
    <source>
        <dbReference type="EMBL" id="NXI42594.1"/>
    </source>
</evidence>
<dbReference type="PANTHER" id="PTHR43381:SF4">
    <property type="entry name" value="EUKARYOTIC TRANSLATION INITIATION FACTOR 5B"/>
    <property type="match status" value="1"/>
</dbReference>
<sequence length="1206" mass="136577">SAKDDIDIDALAAEIEGAGAAKEQEPQKSKGKKKKEKKKQDFDEDDILKELEELSIEAQGGKVEKEPSTGKVENDNEESLSKQDKKRKGKNKKANLENDYDSEEDKKSKKPQKAKQDMLSGSDDDDHETQLKKSKGKAQKSNKKQDLSEDDEINVKKRKERSGGVSSGESGNESDEVSQSRKGQKKNQKPKSTPAAESGDDEEEPSFRVKTVAQKKAEKKERERKKREEEKAKLRKQKEKEELEGGKEPAKLKEAPKKAEEKASNVAATAGPGEKGETPAGTEADDNEGDKKKKDKKKKKGEKEEKEKEKKKGPSKATVKAMQEALAKMKEEEERAKREEEERIRRLEELEAKRKEEERLEQERKERKKQKEKERKERLKKEGKLLTKAQREARARAEATLKLLQAQGVEVPSKDSVPKKRPIYEDKKKKKQQQPENKEAFLHQVFSLTEFVYIQAEDAVELETPVKEETPVPVEPEEKEEEEETEDAGLDDWEAMVSDEDGEKESQPVHIEVKEQNEVDEEEEEEDEEEEEEEESEESEDSEGSEDEDEKTSDERETDSQAFGKQSMEQKPSKEVSSDSEYDSDDDRSKEERAYDKAKRRIEKRRAENSKNMNTEKLRAPVICVLGHVDTGKTKILDKLRHTHVQDSEAGGITQQIGATNVPLEAINEQTKMVKNFDRENIKIPGMLIIDTPGHESFSNLRNRGSSLCDIAILVVDIMHGLEPQTIESINLLKSKKCPFIVALNKVRYLCTLNNTDVAVTLKKQKKNTKDEFEERAKAIIVEFAKQGLNAALFYENKDPRTFVSLVPTSAHTGDGMGSLIALLVELTQTMLTKRLAECQELRAQVMEVKALPGMGTTIDVILINGRLKEGDTIIVPGVEGPIVTQIRGLLLPPPMKELRVKNQYEKHKEVVAAQGVKILGKDLEKTLAGLPLLVAYKEDEIPVLKDELIHELKQTLNAIKLEEKGVYVQASTLGSLEALLEFLKTSEVPYSGINIGPVHKKDVMKASVMLEHDPQYAVILAFDVRIERDAQEMADSLGVRIFSAEIIYHLFDAFTKYRQDYKKQKQEEFKHIAVFPCKMKILPQFIFNSRDPIVMGVVVEAGQVKQGTPMCVPSKNFVDIGIVTSIEINHKPVEVAKKGQEVCVKIEPIPGESPKMYGRHFEATDILVSKISRQSIDALKDWFRDEMQKSDWQLIVELKKVFEII</sequence>
<dbReference type="FunFam" id="3.40.50.300:FF:000112">
    <property type="entry name" value="Eukaryotic translation initiation factor 5B"/>
    <property type="match status" value="1"/>
</dbReference>
<dbReference type="PROSITE" id="PS51722">
    <property type="entry name" value="G_TR_2"/>
    <property type="match status" value="1"/>
</dbReference>
<evidence type="ECO:0000256" key="17">
    <source>
        <dbReference type="SAM" id="MobiDB-lite"/>
    </source>
</evidence>
<feature type="compositionally biased region" description="Basic and acidic residues" evidence="17">
    <location>
        <begin position="327"/>
        <end position="399"/>
    </location>
</feature>
<evidence type="ECO:0000256" key="10">
    <source>
        <dbReference type="ARBA" id="ARBA00022801"/>
    </source>
</evidence>
<evidence type="ECO:0000259" key="18">
    <source>
        <dbReference type="PROSITE" id="PS51722"/>
    </source>
</evidence>
<dbReference type="Pfam" id="PF00009">
    <property type="entry name" value="GTP_EFTU"/>
    <property type="match status" value="1"/>
</dbReference>
<feature type="region of interest" description="Disordered" evidence="17">
    <location>
        <begin position="460"/>
        <end position="612"/>
    </location>
</feature>
<dbReference type="Gene3D" id="3.40.50.300">
    <property type="entry name" value="P-loop containing nucleotide triphosphate hydrolases"/>
    <property type="match status" value="1"/>
</dbReference>
<evidence type="ECO:0000256" key="11">
    <source>
        <dbReference type="ARBA" id="ARBA00022917"/>
    </source>
</evidence>
<keyword evidence="11" id="KW-0648">Protein biosynthesis</keyword>
<feature type="compositionally biased region" description="Low complexity" evidence="17">
    <location>
        <begin position="9"/>
        <end position="21"/>
    </location>
</feature>
<feature type="compositionally biased region" description="Basic and acidic residues" evidence="17">
    <location>
        <begin position="301"/>
        <end position="312"/>
    </location>
</feature>
<evidence type="ECO:0000256" key="4">
    <source>
        <dbReference type="ARBA" id="ARBA00011986"/>
    </source>
</evidence>
<feature type="compositionally biased region" description="Acidic residues" evidence="17">
    <location>
        <begin position="518"/>
        <end position="552"/>
    </location>
</feature>
<evidence type="ECO:0000256" key="5">
    <source>
        <dbReference type="ARBA" id="ARBA00013824"/>
    </source>
</evidence>
<comment type="subunit">
    <text evidence="16">Interacts through its C-terminal domain (CTD) with the CTD of eIF1A (EIF1AX) or with the CTD of EIF5 (mutually exclusive) through a common binding site. Interacts with eIF1A (EIF1AX) from the location of the start codon by the 43S complex until the formation of the 80S complex. Interacts with ANXA5 in a calcium and phospholipid-dependent manner.</text>
</comment>
<feature type="domain" description="Tr-type G" evidence="18">
    <location>
        <begin position="618"/>
        <end position="832"/>
    </location>
</feature>
<dbReference type="Gene3D" id="2.40.30.10">
    <property type="entry name" value="Translation factors"/>
    <property type="match status" value="2"/>
</dbReference>
<dbReference type="FunFam" id="3.40.50.10050:FF:000002">
    <property type="entry name" value="Eukaryotic translation initiation factor 5B"/>
    <property type="match status" value="1"/>
</dbReference>
<dbReference type="InterPro" id="IPR015760">
    <property type="entry name" value="TIF_IF2"/>
</dbReference>
<comment type="caution">
    <text evidence="19">The sequence shown here is derived from an EMBL/GenBank/DDBJ whole genome shotgun (WGS) entry which is preliminary data.</text>
</comment>
<keyword evidence="8" id="KW-0479">Metal-binding</keyword>
<dbReference type="EMBL" id="VWZX01006549">
    <property type="protein sequence ID" value="NXI42594.1"/>
    <property type="molecule type" value="Genomic_DNA"/>
</dbReference>
<evidence type="ECO:0000256" key="8">
    <source>
        <dbReference type="ARBA" id="ARBA00022723"/>
    </source>
</evidence>
<evidence type="ECO:0000256" key="7">
    <source>
        <dbReference type="ARBA" id="ARBA00022540"/>
    </source>
</evidence>
<keyword evidence="9" id="KW-0547">Nucleotide-binding</keyword>
<accession>A0A7K9T2J4</accession>
<evidence type="ECO:0000256" key="13">
    <source>
        <dbReference type="ARBA" id="ARBA00032478"/>
    </source>
</evidence>
<feature type="compositionally biased region" description="Basic and acidic residues" evidence="17">
    <location>
        <begin position="62"/>
        <end position="83"/>
    </location>
</feature>
<dbReference type="GO" id="GO:0005525">
    <property type="term" value="F:GTP binding"/>
    <property type="evidence" value="ECO:0007669"/>
    <property type="project" value="UniProtKB-KW"/>
</dbReference>
<keyword evidence="20" id="KW-1185">Reference proteome</keyword>
<comment type="similarity">
    <text evidence="3">Belongs to the TRAFAC class translation factor GTPase superfamily. Classic translation factor GTPase family. IF-2 subfamily.</text>
</comment>
<dbReference type="InterPro" id="IPR005225">
    <property type="entry name" value="Small_GTP-bd"/>
</dbReference>
<dbReference type="InterPro" id="IPR023115">
    <property type="entry name" value="TIF_IF2_dom3"/>
</dbReference>
<dbReference type="AlphaFoldDB" id="A0A7K9T2J4"/>
<feature type="compositionally biased region" description="Basic residues" evidence="17">
    <location>
        <begin position="132"/>
        <end position="142"/>
    </location>
</feature>
<dbReference type="SUPFAM" id="SSF52156">
    <property type="entry name" value="Initiation factor IF2/eIF5b, domain 3"/>
    <property type="match status" value="1"/>
</dbReference>
<evidence type="ECO:0000256" key="16">
    <source>
        <dbReference type="ARBA" id="ARBA00061781"/>
    </source>
</evidence>
<feature type="region of interest" description="Disordered" evidence="17">
    <location>
        <begin position="1"/>
        <end position="438"/>
    </location>
</feature>
<keyword evidence="7" id="KW-0396">Initiation factor</keyword>
<feature type="compositionally biased region" description="Acidic residues" evidence="17">
    <location>
        <begin position="475"/>
        <end position="503"/>
    </location>
</feature>
<reference evidence="19 20" key="1">
    <citation type="submission" date="2019-09" db="EMBL/GenBank/DDBJ databases">
        <title>Bird 10,000 Genomes (B10K) Project - Family phase.</title>
        <authorList>
            <person name="Zhang G."/>
        </authorList>
    </citation>
    <scope>NUCLEOTIDE SEQUENCE [LARGE SCALE GENOMIC DNA]</scope>
    <source>
        <strain evidence="19">B10K-DU-001-62</strain>
        <tissue evidence="19">Muscle</tissue>
    </source>
</reference>
<dbReference type="PANTHER" id="PTHR43381">
    <property type="entry name" value="TRANSLATION INITIATION FACTOR IF-2-RELATED"/>
    <property type="match status" value="1"/>
</dbReference>
<feature type="compositionally biased region" description="Polar residues" evidence="17">
    <location>
        <begin position="561"/>
        <end position="570"/>
    </location>
</feature>
<feature type="compositionally biased region" description="Basic residues" evidence="17">
    <location>
        <begin position="84"/>
        <end position="93"/>
    </location>
</feature>
<proteinExistence type="inferred from homology"/>
<keyword evidence="10" id="KW-0378">Hydrolase</keyword>
<feature type="compositionally biased region" description="Basic and acidic residues" evidence="17">
    <location>
        <begin position="215"/>
        <end position="263"/>
    </location>
</feature>
<feature type="compositionally biased region" description="Basic and acidic residues" evidence="17">
    <location>
        <begin position="412"/>
        <end position="427"/>
    </location>
</feature>
<dbReference type="OrthoDB" id="4928at2759"/>
<dbReference type="NCBIfam" id="TIGR00231">
    <property type="entry name" value="small_GTP"/>
    <property type="match status" value="1"/>
</dbReference>
<evidence type="ECO:0000256" key="14">
    <source>
        <dbReference type="ARBA" id="ARBA00051990"/>
    </source>
</evidence>
<dbReference type="SUPFAM" id="SSF52540">
    <property type="entry name" value="P-loop containing nucleoside triphosphate hydrolases"/>
    <property type="match status" value="1"/>
</dbReference>
<dbReference type="Pfam" id="PF11987">
    <property type="entry name" value="IF-2"/>
    <property type="match status" value="1"/>
</dbReference>
<dbReference type="InterPro" id="IPR027417">
    <property type="entry name" value="P-loop_NTPase"/>
</dbReference>
<evidence type="ECO:0000256" key="9">
    <source>
        <dbReference type="ARBA" id="ARBA00022741"/>
    </source>
</evidence>
<comment type="catalytic activity">
    <reaction evidence="14">
        <text>GTP + H2O = GDP + phosphate + H(+)</text>
        <dbReference type="Rhea" id="RHEA:19669"/>
        <dbReference type="ChEBI" id="CHEBI:15377"/>
        <dbReference type="ChEBI" id="CHEBI:15378"/>
        <dbReference type="ChEBI" id="CHEBI:37565"/>
        <dbReference type="ChEBI" id="CHEBI:43474"/>
        <dbReference type="ChEBI" id="CHEBI:58189"/>
        <dbReference type="EC" id="3.6.5.3"/>
    </reaction>
    <physiologicalReaction direction="left-to-right" evidence="14">
        <dbReference type="Rhea" id="RHEA:19670"/>
    </physiologicalReaction>
</comment>
<dbReference type="Proteomes" id="UP000566440">
    <property type="component" value="Unassembled WGS sequence"/>
</dbReference>
<dbReference type="Pfam" id="PF14578">
    <property type="entry name" value="GTP_EFTU_D4"/>
    <property type="match status" value="1"/>
</dbReference>
<comment type="cofactor">
    <cofactor evidence="1">
        <name>a monovalent cation</name>
        <dbReference type="ChEBI" id="CHEBI:60242"/>
    </cofactor>
</comment>
<dbReference type="FunFam" id="2.40.30.10:FF:000026">
    <property type="entry name" value="Eukaryotic translation initiation factor 5B"/>
    <property type="match status" value="1"/>
</dbReference>
<feature type="compositionally biased region" description="Basic and acidic residues" evidence="17">
    <location>
        <begin position="587"/>
        <end position="597"/>
    </location>
</feature>
<dbReference type="InterPro" id="IPR009000">
    <property type="entry name" value="Transl_B-barrel_sf"/>
</dbReference>
<organism evidence="19 20">
    <name type="scientific">Galbula dea</name>
    <dbReference type="NCBI Taxonomy" id="1109041"/>
    <lineage>
        <taxon>Eukaryota</taxon>
        <taxon>Metazoa</taxon>
        <taxon>Chordata</taxon>
        <taxon>Craniata</taxon>
        <taxon>Vertebrata</taxon>
        <taxon>Euteleostomi</taxon>
        <taxon>Archelosauria</taxon>
        <taxon>Archosauria</taxon>
        <taxon>Dinosauria</taxon>
        <taxon>Saurischia</taxon>
        <taxon>Theropoda</taxon>
        <taxon>Coelurosauria</taxon>
        <taxon>Aves</taxon>
        <taxon>Neognathae</taxon>
        <taxon>Neoaves</taxon>
        <taxon>Telluraves</taxon>
        <taxon>Coraciimorphae</taxon>
        <taxon>Piciformes</taxon>
        <taxon>Galbulidae</taxon>
        <taxon>Galbula</taxon>
    </lineage>
</organism>
<comment type="subcellular location">
    <subcellularLocation>
        <location evidence="2">Cytoplasm</location>
    </subcellularLocation>
</comment>
<dbReference type="FunFam" id="2.40.30.10:FF:000013">
    <property type="entry name" value="eukaryotic translation initiation factor 5B"/>
    <property type="match status" value="1"/>
</dbReference>
<feature type="non-terminal residue" evidence="19">
    <location>
        <position position="1206"/>
    </location>
</feature>
<keyword evidence="12" id="KW-0342">GTP-binding</keyword>
<name>A0A7K9T2J4_9PICI</name>
<comment type="function">
    <text evidence="15">Plays a role in translation initiation. Ribosome-dependent GTPase that promotes the joining of the 60S ribosomal subunit to the pre-initiation complex to form the 80S initiation complex with the initiator methionine-tRNA in the P-site base paired to the start codon. Together with eIF1A (EIF1AX), actively orients the initiator methionine-tRNA in a conformation that allows 60S ribosomal subunit joining to form the 80S initiation complex. Is released after formation of the 80S initiation complex. Its GTPase activity is not essential for ribosomal subunits joining, but GTP hydrolysis is needed for eIF1A (EIF1AX) ejection quickly followed by EIF5B release to form elongation-competent ribosomes. In contrast to its procaryotic homolog, does not promote recruitment of Met-rRNA to the small ribosomal subunit.</text>
</comment>
<dbReference type="CDD" id="cd03703">
    <property type="entry name" value="aeIF5B_II"/>
    <property type="match status" value="1"/>
</dbReference>
<dbReference type="Gene3D" id="3.40.50.10050">
    <property type="entry name" value="Translation initiation factor IF- 2, domain 3"/>
    <property type="match status" value="1"/>
</dbReference>
<evidence type="ECO:0000313" key="20">
    <source>
        <dbReference type="Proteomes" id="UP000566440"/>
    </source>
</evidence>
<dbReference type="InterPro" id="IPR000795">
    <property type="entry name" value="T_Tr_GTP-bd_dom"/>
</dbReference>
<evidence type="ECO:0000256" key="6">
    <source>
        <dbReference type="ARBA" id="ARBA00022490"/>
    </source>
</evidence>
<keyword evidence="6" id="KW-0963">Cytoplasm</keyword>
<dbReference type="NCBIfam" id="NF003078">
    <property type="entry name" value="PRK04004.1"/>
    <property type="match status" value="1"/>
</dbReference>
<dbReference type="GO" id="GO:0046872">
    <property type="term" value="F:metal ion binding"/>
    <property type="evidence" value="ECO:0007669"/>
    <property type="project" value="UniProtKB-KW"/>
</dbReference>